<dbReference type="GeneID" id="94434122"/>
<evidence type="ECO:0000313" key="3">
    <source>
        <dbReference type="Proteomes" id="UP000221165"/>
    </source>
</evidence>
<reference evidence="2 3" key="1">
    <citation type="journal article" date="2017" name="Int. J. Parasitol.">
        <title>The genome of the protozoan parasite Cystoisospora suis and a reverse vaccinology approach to identify vaccine candidates.</title>
        <authorList>
            <person name="Palmieri N."/>
            <person name="Shrestha A."/>
            <person name="Ruttkowski B."/>
            <person name="Beck T."/>
            <person name="Vogl C."/>
            <person name="Tomley F."/>
            <person name="Blake D.P."/>
            <person name="Joachim A."/>
        </authorList>
    </citation>
    <scope>NUCLEOTIDE SEQUENCE [LARGE SCALE GENOMIC DNA]</scope>
    <source>
        <strain evidence="2 3">Wien I</strain>
    </source>
</reference>
<gene>
    <name evidence="2" type="ORF">CSUI_010810</name>
</gene>
<feature type="non-terminal residue" evidence="2">
    <location>
        <position position="1"/>
    </location>
</feature>
<evidence type="ECO:0000256" key="1">
    <source>
        <dbReference type="SAM" id="MobiDB-lite"/>
    </source>
</evidence>
<feature type="compositionally biased region" description="Basic and acidic residues" evidence="1">
    <location>
        <begin position="365"/>
        <end position="376"/>
    </location>
</feature>
<organism evidence="2 3">
    <name type="scientific">Cystoisospora suis</name>
    <dbReference type="NCBI Taxonomy" id="483139"/>
    <lineage>
        <taxon>Eukaryota</taxon>
        <taxon>Sar</taxon>
        <taxon>Alveolata</taxon>
        <taxon>Apicomplexa</taxon>
        <taxon>Conoidasida</taxon>
        <taxon>Coccidia</taxon>
        <taxon>Eucoccidiorida</taxon>
        <taxon>Eimeriorina</taxon>
        <taxon>Sarcocystidae</taxon>
        <taxon>Cystoisospora</taxon>
    </lineage>
</organism>
<keyword evidence="3" id="KW-1185">Reference proteome</keyword>
<name>A0A2C6KE10_9APIC</name>
<feature type="compositionally biased region" description="Polar residues" evidence="1">
    <location>
        <begin position="88"/>
        <end position="100"/>
    </location>
</feature>
<dbReference type="EMBL" id="MIGC01008403">
    <property type="protein sequence ID" value="PHJ15379.1"/>
    <property type="molecule type" value="Genomic_DNA"/>
</dbReference>
<feature type="compositionally biased region" description="Basic and acidic residues" evidence="1">
    <location>
        <begin position="163"/>
        <end position="173"/>
    </location>
</feature>
<evidence type="ECO:0000313" key="2">
    <source>
        <dbReference type="EMBL" id="PHJ15379.1"/>
    </source>
</evidence>
<feature type="region of interest" description="Disordered" evidence="1">
    <location>
        <begin position="363"/>
        <end position="435"/>
    </location>
</feature>
<feature type="region of interest" description="Disordered" evidence="1">
    <location>
        <begin position="83"/>
        <end position="145"/>
    </location>
</feature>
<feature type="compositionally biased region" description="Basic and acidic residues" evidence="1">
    <location>
        <begin position="262"/>
        <end position="288"/>
    </location>
</feature>
<feature type="compositionally biased region" description="Acidic residues" evidence="1">
    <location>
        <begin position="246"/>
        <end position="261"/>
    </location>
</feature>
<sequence length="482" mass="53740">VGGLPHPLFLPEHLQPLLSESYNILLCAPSHGEKRRKSSSSSSSSSSPCISASSVLAARRVLQRGICQRLAYLLEERELLRNTRGTDTRSNQSIKGNSGVHTPPPPLPLHSPLGSPPSHPVQNHEEEEEQEASRKEKDSLSSHASSHLAIVPLNRPLFHAKQQAKEPSEKDQDMQPNRRMRRRQGGQHTTPTGSAKGGFVSLIGRGERTSCPLLELPKSSYRGFREAFISFWSKLAFTCQRKGLLEEEEEEEEKEKEEEDDMLPKKKKGEEEETGHGTQREKKGDEKNKKRRVRGGGEGGGGGGNLFGLFDLLSGFAGSGARRIRFAGSLAVLGVCQGLTASLTALGREEERLHACLHLHLQRTRSKDRQEKDLKDSSLNPSRDTPHRKGSSSSSLLPAAKRGTKRGKGGEEEEERDNEEREEEDSLRKSSDIEKQTRMQLGKIKIRMRRTTEVIEIFTKECLALRVRDVCLLIRSEIFYGV</sequence>
<feature type="region of interest" description="Disordered" evidence="1">
    <location>
        <begin position="245"/>
        <end position="300"/>
    </location>
</feature>
<feature type="compositionally biased region" description="Basic and acidic residues" evidence="1">
    <location>
        <begin position="131"/>
        <end position="140"/>
    </location>
</feature>
<accession>A0A2C6KE10</accession>
<feature type="non-terminal residue" evidence="2">
    <location>
        <position position="482"/>
    </location>
</feature>
<feature type="compositionally biased region" description="Basic and acidic residues" evidence="1">
    <location>
        <begin position="426"/>
        <end position="435"/>
    </location>
</feature>
<dbReference type="Proteomes" id="UP000221165">
    <property type="component" value="Unassembled WGS sequence"/>
</dbReference>
<proteinExistence type="predicted"/>
<protein>
    <submittedName>
        <fullName evidence="2">Uncharacterized protein</fullName>
    </submittedName>
</protein>
<dbReference type="RefSeq" id="XP_067917113.1">
    <property type="nucleotide sequence ID" value="XM_068070911.1"/>
</dbReference>
<dbReference type="VEuPathDB" id="ToxoDB:CSUI_010810"/>
<feature type="region of interest" description="Disordered" evidence="1">
    <location>
        <begin position="160"/>
        <end position="200"/>
    </location>
</feature>
<feature type="compositionally biased region" description="Acidic residues" evidence="1">
    <location>
        <begin position="411"/>
        <end position="425"/>
    </location>
</feature>
<feature type="compositionally biased region" description="Pro residues" evidence="1">
    <location>
        <begin position="102"/>
        <end position="119"/>
    </location>
</feature>
<dbReference type="AlphaFoldDB" id="A0A2C6KE10"/>
<comment type="caution">
    <text evidence="2">The sequence shown here is derived from an EMBL/GenBank/DDBJ whole genome shotgun (WGS) entry which is preliminary data.</text>
</comment>